<dbReference type="CDD" id="cd22641">
    <property type="entry name" value="C24-like"/>
    <property type="match status" value="1"/>
</dbReference>
<gene>
    <name evidence="1" type="ORF">C8P67_103236</name>
</gene>
<keyword evidence="2" id="KW-1185">Reference proteome</keyword>
<dbReference type="OrthoDB" id="9113831at2"/>
<dbReference type="Proteomes" id="UP000257136">
    <property type="component" value="Unassembled WGS sequence"/>
</dbReference>
<dbReference type="EMBL" id="QUNI01000003">
    <property type="protein sequence ID" value="REH00260.1"/>
    <property type="molecule type" value="Genomic_DNA"/>
</dbReference>
<sequence length="260" mass="28080">MNSTNFIQTGGWPLDAERLQEMQTAYSIFNSLGALAGNLTIISGCETVGTTVGNGFVYINGELLEFREATVAVGSTVIIIEEAVNRAFKNGISKQVHAIRYATFGTAGTSWLWTNFKKVDPLTVMMGKIALLEKKTAIFTAGGAAFPWFRPISEIPAGFQEIIDIRGRTIIGYDPTQTEFNSIGKAAGQKNKTLSIAEIPEHDHGLSKIKNYTSNFGTHGFYDRSNGAGDGALKTDKTGGGQSFSILNPYKVAAYIEFIG</sequence>
<protein>
    <recommendedName>
        <fullName evidence="3">Microcystin-dependent protein</fullName>
    </recommendedName>
</protein>
<name>A0A3E0ES94_9FLAO</name>
<evidence type="ECO:0008006" key="3">
    <source>
        <dbReference type="Google" id="ProtNLM"/>
    </source>
</evidence>
<evidence type="ECO:0000313" key="2">
    <source>
        <dbReference type="Proteomes" id="UP000257136"/>
    </source>
</evidence>
<organism evidence="1 2">
    <name type="scientific">Flavobacterium aquicola</name>
    <dbReference type="NCBI Taxonomy" id="1682742"/>
    <lineage>
        <taxon>Bacteria</taxon>
        <taxon>Pseudomonadati</taxon>
        <taxon>Bacteroidota</taxon>
        <taxon>Flavobacteriia</taxon>
        <taxon>Flavobacteriales</taxon>
        <taxon>Flavobacteriaceae</taxon>
        <taxon>Flavobacterium</taxon>
    </lineage>
</organism>
<evidence type="ECO:0000313" key="1">
    <source>
        <dbReference type="EMBL" id="REH00260.1"/>
    </source>
</evidence>
<dbReference type="RefSeq" id="WP_115811443.1">
    <property type="nucleotide sequence ID" value="NZ_QUNI01000003.1"/>
</dbReference>
<dbReference type="AlphaFoldDB" id="A0A3E0ES94"/>
<comment type="caution">
    <text evidence="1">The sequence shown here is derived from an EMBL/GenBank/DDBJ whole genome shotgun (WGS) entry which is preliminary data.</text>
</comment>
<proteinExistence type="predicted"/>
<reference evidence="1 2" key="1">
    <citation type="submission" date="2018-08" db="EMBL/GenBank/DDBJ databases">
        <title>Genomic Encyclopedia of Archaeal and Bacterial Type Strains, Phase II (KMG-II): from individual species to whole genera.</title>
        <authorList>
            <person name="Goeker M."/>
        </authorList>
    </citation>
    <scope>NUCLEOTIDE SEQUENCE [LARGE SCALE GENOMIC DNA]</scope>
    <source>
        <strain evidence="1 2">DSM 100880</strain>
    </source>
</reference>
<accession>A0A3E0ES94</accession>